<feature type="transmembrane region" description="Helical" evidence="7">
    <location>
        <begin position="261"/>
        <end position="281"/>
    </location>
</feature>
<feature type="region of interest" description="Disordered" evidence="6">
    <location>
        <begin position="1"/>
        <end position="59"/>
    </location>
</feature>
<proteinExistence type="predicted"/>
<protein>
    <submittedName>
        <fullName evidence="9">MARVEL domain containing 3</fullName>
    </submittedName>
</protein>
<accession>A0A3B1JPA5</accession>
<reference evidence="10" key="2">
    <citation type="journal article" date="2014" name="Nat. Commun.">
        <title>The cavefish genome reveals candidate genes for eye loss.</title>
        <authorList>
            <person name="McGaugh S.E."/>
            <person name="Gross J.B."/>
            <person name="Aken B."/>
            <person name="Blin M."/>
            <person name="Borowsky R."/>
            <person name="Chalopin D."/>
            <person name="Hinaux H."/>
            <person name="Jeffery W.R."/>
            <person name="Keene A."/>
            <person name="Ma L."/>
            <person name="Minx P."/>
            <person name="Murphy D."/>
            <person name="O'Quin K.E."/>
            <person name="Retaux S."/>
            <person name="Rohner N."/>
            <person name="Searle S.M."/>
            <person name="Stahl B.A."/>
            <person name="Tabin C."/>
            <person name="Volff J.N."/>
            <person name="Yoshizawa M."/>
            <person name="Warren W.C."/>
        </authorList>
    </citation>
    <scope>NUCLEOTIDE SEQUENCE [LARGE SCALE GENOMIC DNA]</scope>
    <source>
        <strain evidence="10">female</strain>
    </source>
</reference>
<dbReference type="InterPro" id="IPR008253">
    <property type="entry name" value="Marvel"/>
</dbReference>
<evidence type="ECO:0000256" key="6">
    <source>
        <dbReference type="SAM" id="MobiDB-lite"/>
    </source>
</evidence>
<dbReference type="OrthoDB" id="8844724at2759"/>
<feature type="transmembrane region" description="Helical" evidence="7">
    <location>
        <begin position="97"/>
        <end position="117"/>
    </location>
</feature>
<evidence type="ECO:0000256" key="5">
    <source>
        <dbReference type="PROSITE-ProRule" id="PRU00581"/>
    </source>
</evidence>
<evidence type="ECO:0000256" key="1">
    <source>
        <dbReference type="ARBA" id="ARBA00004141"/>
    </source>
</evidence>
<keyword evidence="2 5" id="KW-0812">Transmembrane</keyword>
<dbReference type="CTD" id="91862"/>
<reference evidence="10" key="1">
    <citation type="submission" date="2013-03" db="EMBL/GenBank/DDBJ databases">
        <authorList>
            <person name="Jeffery W."/>
            <person name="Warren W."/>
            <person name="Wilson R.K."/>
        </authorList>
    </citation>
    <scope>NUCLEOTIDE SEQUENCE</scope>
    <source>
        <strain evidence="10">female</strain>
    </source>
</reference>
<organism evidence="9 10">
    <name type="scientific">Astyanax mexicanus</name>
    <name type="common">Blind cave fish</name>
    <name type="synonym">Astyanax fasciatus mexicanus</name>
    <dbReference type="NCBI Taxonomy" id="7994"/>
    <lineage>
        <taxon>Eukaryota</taxon>
        <taxon>Metazoa</taxon>
        <taxon>Chordata</taxon>
        <taxon>Craniata</taxon>
        <taxon>Vertebrata</taxon>
        <taxon>Euteleostomi</taxon>
        <taxon>Actinopterygii</taxon>
        <taxon>Neopterygii</taxon>
        <taxon>Teleostei</taxon>
        <taxon>Ostariophysi</taxon>
        <taxon>Characiformes</taxon>
        <taxon>Characoidei</taxon>
        <taxon>Acestrorhamphidae</taxon>
        <taxon>Acestrorhamphinae</taxon>
        <taxon>Astyanax</taxon>
    </lineage>
</organism>
<dbReference type="AlphaFoldDB" id="A0A3B1JPA5"/>
<comment type="subcellular location">
    <subcellularLocation>
        <location evidence="1">Membrane</location>
        <topology evidence="1">Multi-pass membrane protein</topology>
    </subcellularLocation>
</comment>
<sequence length="298" mass="33863">MPDRHHQSRTQDRPSRDGRDRSREREYRRDDQRYREERSAGYPRDEHSRTQINSKPPAYEDAYHHEPQEMYSDSSTYESTHQPSLYNLRYLTTSRGICQILEVALNLLIIICAGVPYSNKGRYRDIASLGGLYYYYYGGAQAFTAQEAVQVNELDDLFYQMKLPSYTYSMAFGGALMAYALGVLALGLFRVPFRWPAVLPVEAVLDALIGLGYLPAVAFFFIKLQEAYSSSVCKQREAMYQSKALKVGDCGVSGTDVAGGIFGVLCFILFLISAVLAVQAFRTVRRLKQQREAEDNNL</sequence>
<keyword evidence="10" id="KW-1185">Reference proteome</keyword>
<evidence type="ECO:0000313" key="10">
    <source>
        <dbReference type="Proteomes" id="UP000018467"/>
    </source>
</evidence>
<dbReference type="KEGG" id="amex:103022616"/>
<dbReference type="Bgee" id="ENSAMXG00000038232">
    <property type="expression patterns" value="Expressed in pharyngeal gill and 8 other cell types or tissues"/>
</dbReference>
<keyword evidence="3 7" id="KW-1133">Transmembrane helix</keyword>
<evidence type="ECO:0000256" key="4">
    <source>
        <dbReference type="ARBA" id="ARBA00023136"/>
    </source>
</evidence>
<keyword evidence="4 5" id="KW-0472">Membrane</keyword>
<dbReference type="InParanoid" id="A0A3B1JPA5"/>
<dbReference type="Proteomes" id="UP000018467">
    <property type="component" value="Unassembled WGS sequence"/>
</dbReference>
<dbReference type="PROSITE" id="PS51225">
    <property type="entry name" value="MARVEL"/>
    <property type="match status" value="1"/>
</dbReference>
<evidence type="ECO:0000256" key="2">
    <source>
        <dbReference type="ARBA" id="ARBA00022692"/>
    </source>
</evidence>
<evidence type="ECO:0000256" key="7">
    <source>
        <dbReference type="SAM" id="Phobius"/>
    </source>
</evidence>
<dbReference type="STRING" id="7994.ENSAMXP00000044133"/>
<dbReference type="GO" id="GO:0016020">
    <property type="term" value="C:membrane"/>
    <property type="evidence" value="ECO:0007669"/>
    <property type="project" value="UniProtKB-SubCell"/>
</dbReference>
<name>A0A3B1JPA5_ASTMX</name>
<reference evidence="9" key="4">
    <citation type="submission" date="2025-09" db="UniProtKB">
        <authorList>
            <consortium name="Ensembl"/>
        </authorList>
    </citation>
    <scope>IDENTIFICATION</scope>
</reference>
<dbReference type="GeneID" id="103022616"/>
<dbReference type="InterPro" id="IPR053077">
    <property type="entry name" value="MARVEL_domain_protein_3"/>
</dbReference>
<dbReference type="OMA" id="YTHNRDY"/>
<feature type="transmembrane region" description="Helical" evidence="7">
    <location>
        <begin position="166"/>
        <end position="191"/>
    </location>
</feature>
<reference evidence="9" key="3">
    <citation type="submission" date="2025-08" db="UniProtKB">
        <authorList>
            <consortium name="Ensembl"/>
        </authorList>
    </citation>
    <scope>IDENTIFICATION</scope>
</reference>
<dbReference type="GeneTree" id="ENSGT00950000183102"/>
<feature type="compositionally biased region" description="Basic and acidic residues" evidence="6">
    <location>
        <begin position="1"/>
        <end position="49"/>
    </location>
</feature>
<dbReference type="Ensembl" id="ENSAMXT00000046208.1">
    <property type="protein sequence ID" value="ENSAMXP00000044133.1"/>
    <property type="gene ID" value="ENSAMXG00000038232.1"/>
</dbReference>
<dbReference type="Pfam" id="PF01284">
    <property type="entry name" value="MARVEL"/>
    <property type="match status" value="1"/>
</dbReference>
<evidence type="ECO:0000259" key="8">
    <source>
        <dbReference type="PROSITE" id="PS51225"/>
    </source>
</evidence>
<evidence type="ECO:0000313" key="9">
    <source>
        <dbReference type="Ensembl" id="ENSAMXP00000044133.1"/>
    </source>
</evidence>
<evidence type="ECO:0000256" key="3">
    <source>
        <dbReference type="ARBA" id="ARBA00022989"/>
    </source>
</evidence>
<dbReference type="PANTHER" id="PTHR34609:SF17">
    <property type="entry name" value="GEO08273P1-RELATED"/>
    <property type="match status" value="1"/>
</dbReference>
<feature type="transmembrane region" description="Helical" evidence="7">
    <location>
        <begin position="203"/>
        <end position="222"/>
    </location>
</feature>
<feature type="domain" description="MARVEL" evidence="8">
    <location>
        <begin position="90"/>
        <end position="282"/>
    </location>
</feature>
<dbReference type="PANTHER" id="PTHR34609">
    <property type="entry name" value="GEO08273P1-RELATED"/>
    <property type="match status" value="1"/>
</dbReference>